<dbReference type="Proteomes" id="UP000246114">
    <property type="component" value="Unassembled WGS sequence"/>
</dbReference>
<dbReference type="PANTHER" id="PTHR14911">
    <property type="entry name" value="THUMP DOMAIN-CONTAINING"/>
    <property type="match status" value="1"/>
</dbReference>
<feature type="domain" description="DNA methylase N-4/N-6" evidence="5">
    <location>
        <begin position="17"/>
        <end position="98"/>
    </location>
</feature>
<dbReference type="EC" id="2.1.1.-" evidence="4"/>
<dbReference type="InterPro" id="IPR001091">
    <property type="entry name" value="RM_Methyltransferase"/>
</dbReference>
<evidence type="ECO:0000256" key="2">
    <source>
        <dbReference type="ARBA" id="ARBA00022679"/>
    </source>
</evidence>
<sequence>MLTKIIKVEVKKMSEIFNLETKTLWSFKERGEWGTHKGDYPGNWSPFVPKNIILRYSKENDLILDQFLGSGTTLIEAKLLNRRGIGCDVNPIALDLSKNRIEGVKGSNSIQLVKGNAKNLNFIKNESIDLICTHPPYSNIVKYSKDINEDISLLNIDDFYESMRAVSKEAFRVLKKGKYCAVMMGDIRRNSCVIPLGFNVMNLFLNQGFRLKEIIIKEQHNCSSTKYWEKISLEKNFYLLAHEYLFIFFK</sequence>
<dbReference type="Pfam" id="PF01555">
    <property type="entry name" value="N6_N4_Mtase"/>
    <property type="match status" value="2"/>
</dbReference>
<keyword evidence="1 6" id="KW-0489">Methyltransferase</keyword>
<protein>
    <recommendedName>
        <fullName evidence="4">Methyltransferase</fullName>
        <ecNumber evidence="4">2.1.1.-</ecNumber>
    </recommendedName>
</protein>
<name>A0A316M9S9_9CLOT</name>
<comment type="caution">
    <text evidence="6">The sequence shown here is derived from an EMBL/GenBank/DDBJ whole genome shotgun (WGS) entry which is preliminary data.</text>
</comment>
<evidence type="ECO:0000313" key="6">
    <source>
        <dbReference type="EMBL" id="PWL53805.1"/>
    </source>
</evidence>
<dbReference type="GO" id="GO:0008170">
    <property type="term" value="F:N-methyltransferase activity"/>
    <property type="evidence" value="ECO:0007669"/>
    <property type="project" value="InterPro"/>
</dbReference>
<dbReference type="EMBL" id="QAMZ01000030">
    <property type="protein sequence ID" value="PWL53805.1"/>
    <property type="molecule type" value="Genomic_DNA"/>
</dbReference>
<evidence type="ECO:0000256" key="3">
    <source>
        <dbReference type="ARBA" id="ARBA00022747"/>
    </source>
</evidence>
<reference evidence="6 7" key="1">
    <citation type="submission" date="2018-03" db="EMBL/GenBank/DDBJ databases">
        <title>The uncultured portion of the human microbiome is neutrally assembled.</title>
        <authorList>
            <person name="Jeraldo P."/>
            <person name="Boardman L."/>
            <person name="White B.A."/>
            <person name="Nelson H."/>
            <person name="Goldenfeld N."/>
            <person name="Chia N."/>
        </authorList>
    </citation>
    <scope>NUCLEOTIDE SEQUENCE [LARGE SCALE GENOMIC DNA]</scope>
    <source>
        <strain evidence="6">CIM:MAG 903</strain>
    </source>
</reference>
<keyword evidence="2 6" id="KW-0808">Transferase</keyword>
<dbReference type="GO" id="GO:0009307">
    <property type="term" value="P:DNA restriction-modification system"/>
    <property type="evidence" value="ECO:0007669"/>
    <property type="project" value="UniProtKB-KW"/>
</dbReference>
<dbReference type="GO" id="GO:0016423">
    <property type="term" value="F:tRNA (guanine) methyltransferase activity"/>
    <property type="evidence" value="ECO:0007669"/>
    <property type="project" value="TreeGrafter"/>
</dbReference>
<dbReference type="InterPro" id="IPR002941">
    <property type="entry name" value="DNA_methylase_N4/N6"/>
</dbReference>
<comment type="similarity">
    <text evidence="4">Belongs to the N(4)/N(6)-methyltransferase family.</text>
</comment>
<dbReference type="AlphaFoldDB" id="A0A316M9S9"/>
<evidence type="ECO:0000256" key="1">
    <source>
        <dbReference type="ARBA" id="ARBA00022603"/>
    </source>
</evidence>
<keyword evidence="3" id="KW-0680">Restriction system</keyword>
<dbReference type="InterPro" id="IPR029063">
    <property type="entry name" value="SAM-dependent_MTases_sf"/>
</dbReference>
<dbReference type="SUPFAM" id="SSF53335">
    <property type="entry name" value="S-adenosyl-L-methionine-dependent methyltransferases"/>
    <property type="match status" value="2"/>
</dbReference>
<feature type="domain" description="DNA methylase N-4/N-6" evidence="5">
    <location>
        <begin position="128"/>
        <end position="249"/>
    </location>
</feature>
<evidence type="ECO:0000256" key="4">
    <source>
        <dbReference type="RuleBase" id="RU362026"/>
    </source>
</evidence>
<dbReference type="PANTHER" id="PTHR14911:SF13">
    <property type="entry name" value="TRNA (GUANINE(6)-N2)-METHYLTRANSFERASE THUMP3"/>
    <property type="match status" value="1"/>
</dbReference>
<accession>A0A316M9S9</accession>
<evidence type="ECO:0000259" key="5">
    <source>
        <dbReference type="Pfam" id="PF01555"/>
    </source>
</evidence>
<gene>
    <name evidence="6" type="ORF">DBY38_06500</name>
</gene>
<organism evidence="6 7">
    <name type="scientific">Clostridium cadaveris</name>
    <dbReference type="NCBI Taxonomy" id="1529"/>
    <lineage>
        <taxon>Bacteria</taxon>
        <taxon>Bacillati</taxon>
        <taxon>Bacillota</taxon>
        <taxon>Clostridia</taxon>
        <taxon>Eubacteriales</taxon>
        <taxon>Clostridiaceae</taxon>
        <taxon>Clostridium</taxon>
    </lineage>
</organism>
<dbReference type="GO" id="GO:0003677">
    <property type="term" value="F:DNA binding"/>
    <property type="evidence" value="ECO:0007669"/>
    <property type="project" value="InterPro"/>
</dbReference>
<dbReference type="Gene3D" id="3.40.50.150">
    <property type="entry name" value="Vaccinia Virus protein VP39"/>
    <property type="match status" value="2"/>
</dbReference>
<dbReference type="PRINTS" id="PR00508">
    <property type="entry name" value="S21N4MTFRASE"/>
</dbReference>
<dbReference type="GO" id="GO:0030488">
    <property type="term" value="P:tRNA methylation"/>
    <property type="evidence" value="ECO:0007669"/>
    <property type="project" value="TreeGrafter"/>
</dbReference>
<proteinExistence type="inferred from homology"/>
<evidence type="ECO:0000313" key="7">
    <source>
        <dbReference type="Proteomes" id="UP000246114"/>
    </source>
</evidence>
<dbReference type="CDD" id="cd02440">
    <property type="entry name" value="AdoMet_MTases"/>
    <property type="match status" value="1"/>
</dbReference>